<dbReference type="Proteomes" id="UP001185331">
    <property type="component" value="Unassembled WGS sequence"/>
</dbReference>
<comment type="caution">
    <text evidence="4">The sequence shown here is derived from an EMBL/GenBank/DDBJ whole genome shotgun (WGS) entry which is preliminary data.</text>
</comment>
<dbReference type="PANTHER" id="PTHR33175">
    <property type="entry name" value="DNA-BINDING PROTEIN HU"/>
    <property type="match status" value="1"/>
</dbReference>
<evidence type="ECO:0000313" key="4">
    <source>
        <dbReference type="EMBL" id="MDR6218291.1"/>
    </source>
</evidence>
<comment type="similarity">
    <text evidence="3">Belongs to the bacterial histone-like protein family.</text>
</comment>
<dbReference type="GO" id="GO:0003677">
    <property type="term" value="F:DNA binding"/>
    <property type="evidence" value="ECO:0007669"/>
    <property type="project" value="UniProtKB-KW"/>
</dbReference>
<dbReference type="Pfam" id="PF00216">
    <property type="entry name" value="Bac_DNA_binding"/>
    <property type="match status" value="1"/>
</dbReference>
<dbReference type="GO" id="GO:0005829">
    <property type="term" value="C:cytosol"/>
    <property type="evidence" value="ECO:0007669"/>
    <property type="project" value="TreeGrafter"/>
</dbReference>
<evidence type="ECO:0000256" key="2">
    <source>
        <dbReference type="ARBA" id="ARBA00023125"/>
    </source>
</evidence>
<accession>A0AAE3XBL5</accession>
<keyword evidence="1" id="KW-0226">DNA condensation</keyword>
<reference evidence="4" key="1">
    <citation type="submission" date="2023-07" db="EMBL/GenBank/DDBJ databases">
        <title>Sorghum-associated microbial communities from plants grown in Nebraska, USA.</title>
        <authorList>
            <person name="Schachtman D."/>
        </authorList>
    </citation>
    <scope>NUCLEOTIDE SEQUENCE</scope>
    <source>
        <strain evidence="4">BE330</strain>
    </source>
</reference>
<dbReference type="SUPFAM" id="SSF47729">
    <property type="entry name" value="IHF-like DNA-binding proteins"/>
    <property type="match status" value="1"/>
</dbReference>
<dbReference type="PANTHER" id="PTHR33175:SF3">
    <property type="entry name" value="DNA-BINDING PROTEIN HU-BETA"/>
    <property type="match status" value="1"/>
</dbReference>
<evidence type="ECO:0000256" key="1">
    <source>
        <dbReference type="ARBA" id="ARBA00023067"/>
    </source>
</evidence>
<evidence type="ECO:0000313" key="5">
    <source>
        <dbReference type="Proteomes" id="UP001185331"/>
    </source>
</evidence>
<keyword evidence="2 4" id="KW-0238">DNA-binding</keyword>
<dbReference type="GO" id="GO:0030261">
    <property type="term" value="P:chromosome condensation"/>
    <property type="evidence" value="ECO:0007669"/>
    <property type="project" value="UniProtKB-KW"/>
</dbReference>
<dbReference type="Gene3D" id="4.10.520.10">
    <property type="entry name" value="IHF-like DNA-binding proteins"/>
    <property type="match status" value="1"/>
</dbReference>
<proteinExistence type="inferred from homology"/>
<dbReference type="GO" id="GO:0030527">
    <property type="term" value="F:structural constituent of chromatin"/>
    <property type="evidence" value="ECO:0007669"/>
    <property type="project" value="InterPro"/>
</dbReference>
<sequence>MTKSSKIGKKELVNILVEKGLNKKDAGTAIDALADAILDAARQGVTVSVPNLGTFKRKDTAARQGVRPGTTEKIEIPAGKKLSFKASSAIDLG</sequence>
<dbReference type="EMBL" id="JAVDQK010000004">
    <property type="protein sequence ID" value="MDR6218291.1"/>
    <property type="molecule type" value="Genomic_DNA"/>
</dbReference>
<protein>
    <submittedName>
        <fullName evidence="4">DNA-binding protein HU-beta</fullName>
    </submittedName>
</protein>
<evidence type="ECO:0000256" key="3">
    <source>
        <dbReference type="RuleBase" id="RU003939"/>
    </source>
</evidence>
<organism evidence="4 5">
    <name type="scientific">Deinococcus soli</name>
    <name type="common">ex Cha et al. 2016</name>
    <dbReference type="NCBI Taxonomy" id="1309411"/>
    <lineage>
        <taxon>Bacteria</taxon>
        <taxon>Thermotogati</taxon>
        <taxon>Deinococcota</taxon>
        <taxon>Deinococci</taxon>
        <taxon>Deinococcales</taxon>
        <taxon>Deinococcaceae</taxon>
        <taxon>Deinococcus</taxon>
    </lineage>
</organism>
<dbReference type="RefSeq" id="WP_309854648.1">
    <property type="nucleotide sequence ID" value="NZ_JAVDQJ010000005.1"/>
</dbReference>
<dbReference type="InterPro" id="IPR000119">
    <property type="entry name" value="Hist_DNA-bd"/>
</dbReference>
<gene>
    <name evidence="4" type="ORF">J2Y00_001854</name>
</gene>
<dbReference type="AlphaFoldDB" id="A0AAE3XBL5"/>
<dbReference type="SMART" id="SM00411">
    <property type="entry name" value="BHL"/>
    <property type="match status" value="1"/>
</dbReference>
<name>A0AAE3XBL5_9DEIO</name>
<dbReference type="InterPro" id="IPR010992">
    <property type="entry name" value="IHF-like_DNA-bd_dom_sf"/>
</dbReference>